<proteinExistence type="predicted"/>
<evidence type="ECO:0000313" key="1">
    <source>
        <dbReference type="EMBL" id="KAK7828055.1"/>
    </source>
</evidence>
<keyword evidence="2" id="KW-1185">Reference proteome</keyword>
<feature type="non-terminal residue" evidence="1">
    <location>
        <position position="60"/>
    </location>
</feature>
<accession>A0AAW0JNJ4</accession>
<sequence length="60" mass="6648">MKDKMRVKWGGVVSEHQEPSDLLGFIGGKNTCTVTNCEKYVYLVVCVCVCPFYLSPATTT</sequence>
<dbReference type="EMBL" id="JBBHLL010000028">
    <property type="protein sequence ID" value="KAK7828055.1"/>
    <property type="molecule type" value="Genomic_DNA"/>
</dbReference>
<reference evidence="1 2" key="1">
    <citation type="journal article" date="2023" name="bioRxiv">
        <title>Conserved and derived expression patterns and positive selection on dental genes reveal complex evolutionary context of ever-growing rodent molars.</title>
        <authorList>
            <person name="Calamari Z.T."/>
            <person name="Song A."/>
            <person name="Cohen E."/>
            <person name="Akter M."/>
            <person name="Roy R.D."/>
            <person name="Hallikas O."/>
            <person name="Christensen M.M."/>
            <person name="Li P."/>
            <person name="Marangoni P."/>
            <person name="Jernvall J."/>
            <person name="Klein O.D."/>
        </authorList>
    </citation>
    <scope>NUCLEOTIDE SEQUENCE [LARGE SCALE GENOMIC DNA]</scope>
    <source>
        <strain evidence="1">V071</strain>
    </source>
</reference>
<name>A0AAW0JNJ4_MYOGA</name>
<protein>
    <submittedName>
        <fullName evidence="1">Uncharacterized protein</fullName>
    </submittedName>
</protein>
<evidence type="ECO:0000313" key="2">
    <source>
        <dbReference type="Proteomes" id="UP001488838"/>
    </source>
</evidence>
<dbReference type="Proteomes" id="UP001488838">
    <property type="component" value="Unassembled WGS sequence"/>
</dbReference>
<organism evidence="1 2">
    <name type="scientific">Myodes glareolus</name>
    <name type="common">Bank vole</name>
    <name type="synonym">Clethrionomys glareolus</name>
    <dbReference type="NCBI Taxonomy" id="447135"/>
    <lineage>
        <taxon>Eukaryota</taxon>
        <taxon>Metazoa</taxon>
        <taxon>Chordata</taxon>
        <taxon>Craniata</taxon>
        <taxon>Vertebrata</taxon>
        <taxon>Euteleostomi</taxon>
        <taxon>Mammalia</taxon>
        <taxon>Eutheria</taxon>
        <taxon>Euarchontoglires</taxon>
        <taxon>Glires</taxon>
        <taxon>Rodentia</taxon>
        <taxon>Myomorpha</taxon>
        <taxon>Muroidea</taxon>
        <taxon>Cricetidae</taxon>
        <taxon>Arvicolinae</taxon>
        <taxon>Myodes</taxon>
    </lineage>
</organism>
<dbReference type="AlphaFoldDB" id="A0AAW0JNJ4"/>
<gene>
    <name evidence="1" type="ORF">U0070_013681</name>
</gene>
<comment type="caution">
    <text evidence="1">The sequence shown here is derived from an EMBL/GenBank/DDBJ whole genome shotgun (WGS) entry which is preliminary data.</text>
</comment>